<evidence type="ECO:0000313" key="2">
    <source>
        <dbReference type="Proteomes" id="UP000824998"/>
    </source>
</evidence>
<accession>A0A9P7Y7Y3</accession>
<dbReference type="AlphaFoldDB" id="A0A9P7Y7Y3"/>
<gene>
    <name evidence="1" type="ORF">BJ875DRAFT_446995</name>
</gene>
<evidence type="ECO:0000313" key="1">
    <source>
        <dbReference type="EMBL" id="KAG9228302.1"/>
    </source>
</evidence>
<protein>
    <submittedName>
        <fullName evidence="1">Uncharacterized protein</fullName>
    </submittedName>
</protein>
<dbReference type="Proteomes" id="UP000824998">
    <property type="component" value="Unassembled WGS sequence"/>
</dbReference>
<keyword evidence="2" id="KW-1185">Reference proteome</keyword>
<sequence length="313" mass="34196">MRSCYKTPRITAGGEKCHLKFSRLKTSTPFSEDLPVSNVPLQLKSPMYARIGLSPLSCDRAKPSPSHYSHEEAGNEIHEFLKSVGQISRPRRSLTVAESEAVLPENVYEDHLSILIATPLSSASPKYPAPTIGLLRFLPAPPAQDYAFLSGSIIVECLQNWPMAELPHEAESPEYEDGVCMKLCFVAVPAEPTSTNPGRPIARTIVEIRKATQMQDRVQTVRAGGRCVLLWSGSVERIRSITRSKQVCEGRGGAFESWKVDGEGPTGLDVERPLAIPTWREKGGSDAAGACRVDGRTALVKRAAMERKLGKCA</sequence>
<name>A0A9P7Y7Y3_9HELO</name>
<proteinExistence type="predicted"/>
<dbReference type="EMBL" id="MU251985">
    <property type="protein sequence ID" value="KAG9228302.1"/>
    <property type="molecule type" value="Genomic_DNA"/>
</dbReference>
<organism evidence="1 2">
    <name type="scientific">Amylocarpus encephaloides</name>
    <dbReference type="NCBI Taxonomy" id="45428"/>
    <lineage>
        <taxon>Eukaryota</taxon>
        <taxon>Fungi</taxon>
        <taxon>Dikarya</taxon>
        <taxon>Ascomycota</taxon>
        <taxon>Pezizomycotina</taxon>
        <taxon>Leotiomycetes</taxon>
        <taxon>Helotiales</taxon>
        <taxon>Helotiales incertae sedis</taxon>
        <taxon>Amylocarpus</taxon>
    </lineage>
</organism>
<comment type="caution">
    <text evidence="1">The sequence shown here is derived from an EMBL/GenBank/DDBJ whole genome shotgun (WGS) entry which is preliminary data.</text>
</comment>
<reference evidence="1" key="1">
    <citation type="journal article" date="2021" name="IMA Fungus">
        <title>Genomic characterization of three marine fungi, including Emericellopsis atlantica sp. nov. with signatures of a generalist lifestyle and marine biomass degradation.</title>
        <authorList>
            <person name="Hagestad O.C."/>
            <person name="Hou L."/>
            <person name="Andersen J.H."/>
            <person name="Hansen E.H."/>
            <person name="Altermark B."/>
            <person name="Li C."/>
            <person name="Kuhnert E."/>
            <person name="Cox R.J."/>
            <person name="Crous P.W."/>
            <person name="Spatafora J.W."/>
            <person name="Lail K."/>
            <person name="Amirebrahimi M."/>
            <person name="Lipzen A."/>
            <person name="Pangilinan J."/>
            <person name="Andreopoulos W."/>
            <person name="Hayes R.D."/>
            <person name="Ng V."/>
            <person name="Grigoriev I.V."/>
            <person name="Jackson S.A."/>
            <person name="Sutton T.D.S."/>
            <person name="Dobson A.D.W."/>
            <person name="Rama T."/>
        </authorList>
    </citation>
    <scope>NUCLEOTIDE SEQUENCE</scope>
    <source>
        <strain evidence="1">TRa018bII</strain>
    </source>
</reference>